<proteinExistence type="predicted"/>
<accession>A0ABV9PNW6</accession>
<dbReference type="Proteomes" id="UP001595836">
    <property type="component" value="Unassembled WGS sequence"/>
</dbReference>
<evidence type="ECO:0008006" key="3">
    <source>
        <dbReference type="Google" id="ProtNLM"/>
    </source>
</evidence>
<reference evidence="2" key="1">
    <citation type="journal article" date="2019" name="Int. J. Syst. Evol. Microbiol.">
        <title>The Global Catalogue of Microorganisms (GCM) 10K type strain sequencing project: providing services to taxonomists for standard genome sequencing and annotation.</title>
        <authorList>
            <consortium name="The Broad Institute Genomics Platform"/>
            <consortium name="The Broad Institute Genome Sequencing Center for Infectious Disease"/>
            <person name="Wu L."/>
            <person name="Ma J."/>
        </authorList>
    </citation>
    <scope>NUCLEOTIDE SEQUENCE [LARGE SCALE GENOMIC DNA]</scope>
    <source>
        <strain evidence="2">JCM 11882</strain>
    </source>
</reference>
<organism evidence="1 2">
    <name type="scientific">Dietzia aurantiaca</name>
    <dbReference type="NCBI Taxonomy" id="983873"/>
    <lineage>
        <taxon>Bacteria</taxon>
        <taxon>Bacillati</taxon>
        <taxon>Actinomycetota</taxon>
        <taxon>Actinomycetes</taxon>
        <taxon>Mycobacteriales</taxon>
        <taxon>Dietziaceae</taxon>
        <taxon>Dietzia</taxon>
    </lineage>
</organism>
<name>A0ABV9PNW6_9ACTN</name>
<protein>
    <recommendedName>
        <fullName evidence="3">AbiV family abortive infection protein</fullName>
    </recommendedName>
</protein>
<keyword evidence="2" id="KW-1185">Reference proteome</keyword>
<sequence length="201" mass="22446">MAKLNDYAEWASITEDLFQAAVVLRNVQLVPENGDQHLRRALWEGALVAYFRCFLKGSRSARLGELLSGLTQHQRDIHVKAKDWRNRHAAHRDSAHYQEGRVGIEVDPSGKLISVELNLSVSTSPKDPHWRELADVADALRERVIKGKLEPLLDEVAAVWPAMQAELELVETTGAGDVFRLVPPEDLTATRGTPAPDRDDT</sequence>
<dbReference type="EMBL" id="JBHSHP010000001">
    <property type="protein sequence ID" value="MFC4753163.1"/>
    <property type="molecule type" value="Genomic_DNA"/>
</dbReference>
<comment type="caution">
    <text evidence="1">The sequence shown here is derived from an EMBL/GenBank/DDBJ whole genome shotgun (WGS) entry which is preliminary data.</text>
</comment>
<dbReference type="RefSeq" id="WP_182653051.1">
    <property type="nucleotide sequence ID" value="NZ_BAABCD010000001.1"/>
</dbReference>
<gene>
    <name evidence="1" type="ORF">ACFO7U_00010</name>
</gene>
<evidence type="ECO:0000313" key="2">
    <source>
        <dbReference type="Proteomes" id="UP001595836"/>
    </source>
</evidence>
<evidence type="ECO:0000313" key="1">
    <source>
        <dbReference type="EMBL" id="MFC4753163.1"/>
    </source>
</evidence>